<evidence type="ECO:0000256" key="1">
    <source>
        <dbReference type="ARBA" id="ARBA00001478"/>
    </source>
</evidence>
<protein>
    <recommendedName>
        <fullName evidence="2">starch synthase</fullName>
        <ecNumber evidence="2">2.4.1.21</ecNumber>
    </recommendedName>
</protein>
<evidence type="ECO:0000259" key="8">
    <source>
        <dbReference type="Pfam" id="PF13439"/>
    </source>
</evidence>
<evidence type="ECO:0000256" key="5">
    <source>
        <dbReference type="SAM" id="MobiDB-lite"/>
    </source>
</evidence>
<reference evidence="9 10" key="1">
    <citation type="submission" date="2020-08" db="EMBL/GenBank/DDBJ databases">
        <title>Genomic Encyclopedia of Type Strains, Phase IV (KMG-IV): sequencing the most valuable type-strain genomes for metagenomic binning, comparative biology and taxonomic classification.</title>
        <authorList>
            <person name="Goeker M."/>
        </authorList>
    </citation>
    <scope>NUCLEOTIDE SEQUENCE [LARGE SCALE GENOMIC DNA]</scope>
    <source>
        <strain evidence="9 10">DSM 103725</strain>
    </source>
</reference>
<evidence type="ECO:0000259" key="7">
    <source>
        <dbReference type="Pfam" id="PF08323"/>
    </source>
</evidence>
<dbReference type="RefSeq" id="WP_184677721.1">
    <property type="nucleotide sequence ID" value="NZ_JACHGY010000001.1"/>
</dbReference>
<comment type="catalytic activity">
    <reaction evidence="1">
        <text>[(1-&gt;4)-alpha-D-glucosyl](n) + ADP-alpha-D-glucose = [(1-&gt;4)-alpha-D-glucosyl](n+1) + ADP + H(+)</text>
        <dbReference type="Rhea" id="RHEA:18189"/>
        <dbReference type="Rhea" id="RHEA-COMP:9584"/>
        <dbReference type="Rhea" id="RHEA-COMP:9587"/>
        <dbReference type="ChEBI" id="CHEBI:15378"/>
        <dbReference type="ChEBI" id="CHEBI:15444"/>
        <dbReference type="ChEBI" id="CHEBI:57498"/>
        <dbReference type="ChEBI" id="CHEBI:456216"/>
        <dbReference type="EC" id="2.4.1.21"/>
    </reaction>
</comment>
<dbReference type="PANTHER" id="PTHR45947">
    <property type="entry name" value="SULFOQUINOVOSYL TRANSFERASE SQD2"/>
    <property type="match status" value="1"/>
</dbReference>
<keyword evidence="10" id="KW-1185">Reference proteome</keyword>
<dbReference type="SUPFAM" id="SSF53756">
    <property type="entry name" value="UDP-Glycosyltransferase/glycogen phosphorylase"/>
    <property type="match status" value="1"/>
</dbReference>
<evidence type="ECO:0000313" key="9">
    <source>
        <dbReference type="EMBL" id="MBB6430187.1"/>
    </source>
</evidence>
<dbReference type="InterPro" id="IPR028098">
    <property type="entry name" value="Glyco_trans_4-like_N"/>
</dbReference>
<comment type="caution">
    <text evidence="9">The sequence shown here is derived from an EMBL/GenBank/DDBJ whole genome shotgun (WGS) entry which is preliminary data.</text>
</comment>
<feature type="domain" description="Glycosyl transferase family 1" evidence="6">
    <location>
        <begin position="292"/>
        <end position="447"/>
    </location>
</feature>
<dbReference type="Pfam" id="PF00534">
    <property type="entry name" value="Glycos_transf_1"/>
    <property type="match status" value="1"/>
</dbReference>
<dbReference type="InterPro" id="IPR001296">
    <property type="entry name" value="Glyco_trans_1"/>
</dbReference>
<dbReference type="GO" id="GO:0009011">
    <property type="term" value="F:alpha-1,4-glucan glucosyltransferase (ADP-glucose donor) activity"/>
    <property type="evidence" value="ECO:0007669"/>
    <property type="project" value="UniProtKB-EC"/>
</dbReference>
<sequence>MRVFMLGWEFPPFISGGLGTACYGLTKALSRQNTGVTFVLPKTVDSDFTSHVKLLSPQAPKAAVGDRAPESVASSYEIDAPVMPGDSEEEDFENVSFKAVPSKFSSPYAGGASVASRGESSTGGPISFINPQASIPQPLAITQGGGTAVAEAPEPEPARTQEAPDYDGDLTAEAHRYANLCVDLARGEDFDVIHAHDWLTFPAGIAVARATGKPLIVHVHSTEYDRSGENVNTVVRGIEHEGCHAATRIIAVSRRTKSVLVERYDLHPDKIEVVYNGIENGPANPDITIPPKIDKDDKIVLFLGRVTMQKGPEYFIRAAKRVLEILDHVKFVVAGTGDKIQELIEMAARAGIGHKVVFTGFLRGDDVERVFKMADVYVMPSVSEPFGIAPLEAIAHDVPVIMSKQSGVSEVIEHALKVDFWDTDEMANKIVAVLRHPPLGATMREHADLEVRKLTWEGAAAKCHEVYESVV</sequence>
<evidence type="ECO:0000313" key="10">
    <source>
        <dbReference type="Proteomes" id="UP000541810"/>
    </source>
</evidence>
<dbReference type="InterPro" id="IPR050194">
    <property type="entry name" value="Glycosyltransferase_grp1"/>
</dbReference>
<evidence type="ECO:0000259" key="6">
    <source>
        <dbReference type="Pfam" id="PF00534"/>
    </source>
</evidence>
<gene>
    <name evidence="9" type="ORF">HNQ40_001993</name>
</gene>
<dbReference type="PANTHER" id="PTHR45947:SF3">
    <property type="entry name" value="SULFOQUINOVOSYL TRANSFERASE SQD2"/>
    <property type="match status" value="1"/>
</dbReference>
<dbReference type="EC" id="2.4.1.21" evidence="2"/>
<dbReference type="Pfam" id="PF13439">
    <property type="entry name" value="Glyco_transf_4"/>
    <property type="match status" value="1"/>
</dbReference>
<organism evidence="9 10">
    <name type="scientific">Algisphaera agarilytica</name>
    <dbReference type="NCBI Taxonomy" id="1385975"/>
    <lineage>
        <taxon>Bacteria</taxon>
        <taxon>Pseudomonadati</taxon>
        <taxon>Planctomycetota</taxon>
        <taxon>Phycisphaerae</taxon>
        <taxon>Phycisphaerales</taxon>
        <taxon>Phycisphaeraceae</taxon>
        <taxon>Algisphaera</taxon>
    </lineage>
</organism>
<name>A0A7X0LKR0_9BACT</name>
<feature type="domain" description="Glycosyltransferase subfamily 4-like N-terminal" evidence="8">
    <location>
        <begin position="177"/>
        <end position="279"/>
    </location>
</feature>
<evidence type="ECO:0000256" key="4">
    <source>
        <dbReference type="ARBA" id="ARBA00022679"/>
    </source>
</evidence>
<feature type="domain" description="Starch synthase catalytic" evidence="7">
    <location>
        <begin position="2"/>
        <end position="44"/>
    </location>
</feature>
<dbReference type="Gene3D" id="3.40.50.2000">
    <property type="entry name" value="Glycogen Phosphorylase B"/>
    <property type="match status" value="3"/>
</dbReference>
<dbReference type="InterPro" id="IPR013534">
    <property type="entry name" value="Starch_synth_cat_dom"/>
</dbReference>
<keyword evidence="4 9" id="KW-0808">Transferase</keyword>
<proteinExistence type="predicted"/>
<feature type="region of interest" description="Disordered" evidence="5">
    <location>
        <begin position="137"/>
        <end position="166"/>
    </location>
</feature>
<dbReference type="EMBL" id="JACHGY010000001">
    <property type="protein sequence ID" value="MBB6430187.1"/>
    <property type="molecule type" value="Genomic_DNA"/>
</dbReference>
<evidence type="ECO:0000256" key="2">
    <source>
        <dbReference type="ARBA" id="ARBA00012588"/>
    </source>
</evidence>
<dbReference type="Proteomes" id="UP000541810">
    <property type="component" value="Unassembled WGS sequence"/>
</dbReference>
<dbReference type="PROSITE" id="PS51257">
    <property type="entry name" value="PROKAR_LIPOPROTEIN"/>
    <property type="match status" value="1"/>
</dbReference>
<evidence type="ECO:0000256" key="3">
    <source>
        <dbReference type="ARBA" id="ARBA00022676"/>
    </source>
</evidence>
<accession>A0A7X0LKR0</accession>
<keyword evidence="3" id="KW-0328">Glycosyltransferase</keyword>
<dbReference type="CDD" id="cd03801">
    <property type="entry name" value="GT4_PimA-like"/>
    <property type="match status" value="1"/>
</dbReference>
<dbReference type="AlphaFoldDB" id="A0A7X0LKR0"/>
<dbReference type="Pfam" id="PF08323">
    <property type="entry name" value="Glyco_transf_5"/>
    <property type="match status" value="1"/>
</dbReference>